<sequence>MTSRIIPGRYPPPGTSPIADAIRVRRGPRGITPLDAALLHVPPVAGGWNSLLGAVRTGGNLPGDVRELIILRVAAINRAAFEWIQHEPVGRTNGLTPAQLYVVRDTTTPLPPSPGILSPLQTAALLYADASTRDVKIGASVTEALRTNLEAWAKKQGGDNMEEQTQDLLVEAAAVGATYNMVSRFLVALDVAGMSDDGVPWPIERKEHFITIPEGGHTIHAVTLVSSPTAPWIAFTNSLLTDLSMWGYLIPFLLASSDSTKRPYNILLHSQRGHGQSTLPSSATTIPSLATDLTHLLAHLSIPTPLHAVIGVSQGGAAALAVARSHAHLTRAVVACDTGPRTPAGNRAAWAGRVGLVHGVADGAVGAEDIWGGEGNAELGKGAEYAAKVGMGHLAGVTVPRWFPAGSKCATERAERHSWVAQMVERTPVAGFVAGAGALAEYDVSQADENGKELYNSTIERVLLVAGSLDGGGNVGKGLQRLRDEWNAVRVASGQVAPVEYLEITGAGHLPMVDETERFAEALRGFLDAF</sequence>
<dbReference type="Gene3D" id="1.20.1290.10">
    <property type="entry name" value="AhpD-like"/>
    <property type="match status" value="1"/>
</dbReference>
<dbReference type="SUPFAM" id="SSF69118">
    <property type="entry name" value="AhpD-like"/>
    <property type="match status" value="1"/>
</dbReference>
<organism evidence="3 4">
    <name type="scientific">Sphagnurus paluster</name>
    <dbReference type="NCBI Taxonomy" id="117069"/>
    <lineage>
        <taxon>Eukaryota</taxon>
        <taxon>Fungi</taxon>
        <taxon>Dikarya</taxon>
        <taxon>Basidiomycota</taxon>
        <taxon>Agaricomycotina</taxon>
        <taxon>Agaricomycetes</taxon>
        <taxon>Agaricomycetidae</taxon>
        <taxon>Agaricales</taxon>
        <taxon>Tricholomatineae</taxon>
        <taxon>Lyophyllaceae</taxon>
        <taxon>Sphagnurus</taxon>
    </lineage>
</organism>
<evidence type="ECO:0000259" key="2">
    <source>
        <dbReference type="Pfam" id="PF12697"/>
    </source>
</evidence>
<dbReference type="PANTHER" id="PTHR34846:SF11">
    <property type="entry name" value="4-CARBOXYMUCONOLACTONE DECARBOXYLASE FAMILY PROTEIN (AFU_ORTHOLOGUE AFUA_6G11590)"/>
    <property type="match status" value="1"/>
</dbReference>
<evidence type="ECO:0000259" key="1">
    <source>
        <dbReference type="Pfam" id="PF02627"/>
    </source>
</evidence>
<dbReference type="OrthoDB" id="9998495at2759"/>
<protein>
    <submittedName>
        <fullName evidence="3">Uncharacterized protein</fullName>
    </submittedName>
</protein>
<dbReference type="Proteomes" id="UP000717328">
    <property type="component" value="Unassembled WGS sequence"/>
</dbReference>
<name>A0A9P7FU14_9AGAR</name>
<keyword evidence="4" id="KW-1185">Reference proteome</keyword>
<dbReference type="PANTHER" id="PTHR34846">
    <property type="entry name" value="4-CARBOXYMUCONOLACTONE DECARBOXYLASE FAMILY PROTEIN (AFU_ORTHOLOGUE AFUA_6G11590)"/>
    <property type="match status" value="1"/>
</dbReference>
<evidence type="ECO:0000313" key="3">
    <source>
        <dbReference type="EMBL" id="KAG5637250.1"/>
    </source>
</evidence>
<feature type="domain" description="AB hydrolase-1" evidence="2">
    <location>
        <begin position="244"/>
        <end position="522"/>
    </location>
</feature>
<dbReference type="InterPro" id="IPR029058">
    <property type="entry name" value="AB_hydrolase_fold"/>
</dbReference>
<gene>
    <name evidence="3" type="ORF">H0H81_005248</name>
</gene>
<accession>A0A9P7FU14</accession>
<dbReference type="InterPro" id="IPR029032">
    <property type="entry name" value="AhpD-like"/>
</dbReference>
<dbReference type="EMBL" id="JABCKI010005847">
    <property type="protein sequence ID" value="KAG5637250.1"/>
    <property type="molecule type" value="Genomic_DNA"/>
</dbReference>
<dbReference type="Pfam" id="PF12697">
    <property type="entry name" value="Abhydrolase_6"/>
    <property type="match status" value="1"/>
</dbReference>
<dbReference type="Gene3D" id="3.40.50.1820">
    <property type="entry name" value="alpha/beta hydrolase"/>
    <property type="match status" value="1"/>
</dbReference>
<dbReference type="GO" id="GO:0051920">
    <property type="term" value="F:peroxiredoxin activity"/>
    <property type="evidence" value="ECO:0007669"/>
    <property type="project" value="InterPro"/>
</dbReference>
<dbReference type="AlphaFoldDB" id="A0A9P7FU14"/>
<dbReference type="Pfam" id="PF02627">
    <property type="entry name" value="CMD"/>
    <property type="match status" value="1"/>
</dbReference>
<dbReference type="InterPro" id="IPR003779">
    <property type="entry name" value="CMD-like"/>
</dbReference>
<evidence type="ECO:0000313" key="4">
    <source>
        <dbReference type="Proteomes" id="UP000717328"/>
    </source>
</evidence>
<reference evidence="3" key="1">
    <citation type="submission" date="2021-02" db="EMBL/GenBank/DDBJ databases">
        <authorList>
            <person name="Nieuwenhuis M."/>
            <person name="Van De Peppel L.J.J."/>
        </authorList>
    </citation>
    <scope>NUCLEOTIDE SEQUENCE</scope>
    <source>
        <strain evidence="3">D49</strain>
    </source>
</reference>
<proteinExistence type="predicted"/>
<dbReference type="InterPro" id="IPR000073">
    <property type="entry name" value="AB_hydrolase_1"/>
</dbReference>
<dbReference type="SUPFAM" id="SSF53474">
    <property type="entry name" value="alpha/beta-Hydrolases"/>
    <property type="match status" value="1"/>
</dbReference>
<feature type="domain" description="Carboxymuconolactone decarboxylase-like" evidence="1">
    <location>
        <begin position="42"/>
        <end position="103"/>
    </location>
</feature>
<reference evidence="3" key="2">
    <citation type="submission" date="2021-10" db="EMBL/GenBank/DDBJ databases">
        <title>Phylogenomics reveals ancestral predisposition of the termite-cultivated fungus Termitomyces towards a domesticated lifestyle.</title>
        <authorList>
            <person name="Auxier B."/>
            <person name="Grum-Grzhimaylo A."/>
            <person name="Cardenas M.E."/>
            <person name="Lodge J.D."/>
            <person name="Laessoe T."/>
            <person name="Pedersen O."/>
            <person name="Smith M.E."/>
            <person name="Kuyper T.W."/>
            <person name="Franco-Molano E.A."/>
            <person name="Baroni T.J."/>
            <person name="Aanen D.K."/>
        </authorList>
    </citation>
    <scope>NUCLEOTIDE SEQUENCE</scope>
    <source>
        <strain evidence="3">D49</strain>
    </source>
</reference>
<comment type="caution">
    <text evidence="3">The sequence shown here is derived from an EMBL/GenBank/DDBJ whole genome shotgun (WGS) entry which is preliminary data.</text>
</comment>